<dbReference type="AlphaFoldDB" id="A0AA88YBT6"/>
<gene>
    <name evidence="12" type="ORF">FSP39_011131</name>
</gene>
<comment type="similarity">
    <text evidence="2 11">Belongs to the glycosyltransferase 31 family.</text>
</comment>
<evidence type="ECO:0000256" key="10">
    <source>
        <dbReference type="ARBA" id="ARBA00023180"/>
    </source>
</evidence>
<comment type="caution">
    <text evidence="12">The sequence shown here is derived from an EMBL/GenBank/DDBJ whole genome shotgun (WGS) entry which is preliminary data.</text>
</comment>
<sequence>MLLKIRIRRLSGGCVLLFFAISILKILEDFSKSGINSNVSATNSNRFESFQTTTAHVPVDLCLKNTHNKESQNKIKGQVNKAVNIFPKKLAMVLTPRILQSVTKLYNLCSTTLNNTEINSKSFLKLLKKLTSSSLANLSKEVTENYTSGLDIKALSRNLLSNQVVNLTIVNKYSYSYIHSPINICRGKNVYLLVVVKSGVEHYHTRQVLRKTWIRNLMEHKKNTVVVFSLGHSHRERYMIDDEDLIHRDIIQGSFTDAYRNNTLKMIMALEWTTQYCRNARFVFFVDDDLIVNVKSTIKFLSTVPKEMEENLYSGIPIWVALPERSNKSKWCIDEKSYPYPIYPEYITGGTIFMSANVVRKLQSVFPYVRYLPFDDVYIGIVAKTLGIPIHDNTLLTKVNKRNITSLKTYIASNHGIHDEELLFETYKKMIK</sequence>
<evidence type="ECO:0000313" key="13">
    <source>
        <dbReference type="Proteomes" id="UP001186944"/>
    </source>
</evidence>
<keyword evidence="9" id="KW-0472">Membrane</keyword>
<evidence type="ECO:0000256" key="1">
    <source>
        <dbReference type="ARBA" id="ARBA00004323"/>
    </source>
</evidence>
<keyword evidence="6" id="KW-0735">Signal-anchor</keyword>
<dbReference type="GO" id="GO:0006493">
    <property type="term" value="P:protein O-linked glycosylation"/>
    <property type="evidence" value="ECO:0007669"/>
    <property type="project" value="TreeGrafter"/>
</dbReference>
<keyword evidence="8 11" id="KW-0333">Golgi apparatus</keyword>
<evidence type="ECO:0000256" key="5">
    <source>
        <dbReference type="ARBA" id="ARBA00022692"/>
    </source>
</evidence>
<dbReference type="GO" id="GO:0016758">
    <property type="term" value="F:hexosyltransferase activity"/>
    <property type="evidence" value="ECO:0007669"/>
    <property type="project" value="InterPro"/>
</dbReference>
<accession>A0AA88YBT6</accession>
<keyword evidence="3 11" id="KW-0328">Glycosyltransferase</keyword>
<evidence type="ECO:0000256" key="6">
    <source>
        <dbReference type="ARBA" id="ARBA00022968"/>
    </source>
</evidence>
<keyword evidence="13" id="KW-1185">Reference proteome</keyword>
<evidence type="ECO:0000256" key="8">
    <source>
        <dbReference type="ARBA" id="ARBA00023034"/>
    </source>
</evidence>
<dbReference type="GO" id="GO:0000139">
    <property type="term" value="C:Golgi membrane"/>
    <property type="evidence" value="ECO:0007669"/>
    <property type="project" value="UniProtKB-SubCell"/>
</dbReference>
<organism evidence="12 13">
    <name type="scientific">Pinctada imbricata</name>
    <name type="common">Atlantic pearl-oyster</name>
    <name type="synonym">Pinctada martensii</name>
    <dbReference type="NCBI Taxonomy" id="66713"/>
    <lineage>
        <taxon>Eukaryota</taxon>
        <taxon>Metazoa</taxon>
        <taxon>Spiralia</taxon>
        <taxon>Lophotrochozoa</taxon>
        <taxon>Mollusca</taxon>
        <taxon>Bivalvia</taxon>
        <taxon>Autobranchia</taxon>
        <taxon>Pteriomorphia</taxon>
        <taxon>Pterioida</taxon>
        <taxon>Pterioidea</taxon>
        <taxon>Pteriidae</taxon>
        <taxon>Pinctada</taxon>
    </lineage>
</organism>
<evidence type="ECO:0000256" key="11">
    <source>
        <dbReference type="RuleBase" id="RU363063"/>
    </source>
</evidence>
<keyword evidence="7" id="KW-1133">Transmembrane helix</keyword>
<evidence type="ECO:0000256" key="4">
    <source>
        <dbReference type="ARBA" id="ARBA00022679"/>
    </source>
</evidence>
<evidence type="ECO:0000256" key="2">
    <source>
        <dbReference type="ARBA" id="ARBA00008661"/>
    </source>
</evidence>
<dbReference type="EMBL" id="VSWD01000005">
    <property type="protein sequence ID" value="KAK3102397.1"/>
    <property type="molecule type" value="Genomic_DNA"/>
</dbReference>
<keyword evidence="4" id="KW-0808">Transferase</keyword>
<dbReference type="InterPro" id="IPR002659">
    <property type="entry name" value="Glyco_trans_31"/>
</dbReference>
<dbReference type="PANTHER" id="PTHR11214">
    <property type="entry name" value="BETA-1,3-N-ACETYLGLUCOSAMINYLTRANSFERASE"/>
    <property type="match status" value="1"/>
</dbReference>
<dbReference type="Pfam" id="PF01762">
    <property type="entry name" value="Galactosyl_T"/>
    <property type="match status" value="1"/>
</dbReference>
<evidence type="ECO:0000256" key="9">
    <source>
        <dbReference type="ARBA" id="ARBA00023136"/>
    </source>
</evidence>
<dbReference type="PANTHER" id="PTHR11214:SF349">
    <property type="entry name" value="BETA-1,3-GALACTOSYLTRANSFERASE BRN"/>
    <property type="match status" value="1"/>
</dbReference>
<evidence type="ECO:0000256" key="7">
    <source>
        <dbReference type="ARBA" id="ARBA00022989"/>
    </source>
</evidence>
<reference evidence="12" key="1">
    <citation type="submission" date="2019-08" db="EMBL/GenBank/DDBJ databases">
        <title>The improved chromosome-level genome for the pearl oyster Pinctada fucata martensii using PacBio sequencing and Hi-C.</title>
        <authorList>
            <person name="Zheng Z."/>
        </authorList>
    </citation>
    <scope>NUCLEOTIDE SEQUENCE</scope>
    <source>
        <strain evidence="12">ZZ-2019</strain>
        <tissue evidence="12">Adductor muscle</tissue>
    </source>
</reference>
<dbReference type="FunFam" id="3.90.550.50:FF:000001">
    <property type="entry name" value="Hexosyltransferase"/>
    <property type="match status" value="1"/>
</dbReference>
<dbReference type="Gene3D" id="3.90.550.50">
    <property type="match status" value="1"/>
</dbReference>
<dbReference type="EC" id="2.4.1.-" evidence="11"/>
<dbReference type="GO" id="GO:0008194">
    <property type="term" value="F:UDP-glycosyltransferase activity"/>
    <property type="evidence" value="ECO:0007669"/>
    <property type="project" value="TreeGrafter"/>
</dbReference>
<keyword evidence="5" id="KW-0812">Transmembrane</keyword>
<evidence type="ECO:0000256" key="3">
    <source>
        <dbReference type="ARBA" id="ARBA00022676"/>
    </source>
</evidence>
<evidence type="ECO:0000313" key="12">
    <source>
        <dbReference type="EMBL" id="KAK3102397.1"/>
    </source>
</evidence>
<protein>
    <recommendedName>
        <fullName evidence="11">Hexosyltransferase</fullName>
        <ecNumber evidence="11">2.4.1.-</ecNumber>
    </recommendedName>
</protein>
<keyword evidence="10" id="KW-0325">Glycoprotein</keyword>
<dbReference type="Proteomes" id="UP001186944">
    <property type="component" value="Unassembled WGS sequence"/>
</dbReference>
<proteinExistence type="inferred from homology"/>
<name>A0AA88YBT6_PINIB</name>
<comment type="subcellular location">
    <subcellularLocation>
        <location evidence="1 11">Golgi apparatus membrane</location>
        <topology evidence="1 11">Single-pass type II membrane protein</topology>
    </subcellularLocation>
</comment>